<proteinExistence type="inferred from homology"/>
<dbReference type="PANTHER" id="PTHR43829:SF9">
    <property type="entry name" value="AQUAPORIN-9"/>
    <property type="match status" value="1"/>
</dbReference>
<feature type="transmembrane region" description="Helical" evidence="8">
    <location>
        <begin position="177"/>
        <end position="194"/>
    </location>
</feature>
<evidence type="ECO:0000256" key="1">
    <source>
        <dbReference type="ARBA" id="ARBA00004141"/>
    </source>
</evidence>
<dbReference type="RefSeq" id="WP_020836506.1">
    <property type="nucleotide sequence ID" value="NC_021833.1"/>
</dbReference>
<dbReference type="Gene3D" id="1.20.1080.10">
    <property type="entry name" value="Glycerol uptake facilitator protein"/>
    <property type="match status" value="1"/>
</dbReference>
<keyword evidence="3 7" id="KW-0813">Transport</keyword>
<dbReference type="Pfam" id="PF00230">
    <property type="entry name" value="MIP"/>
    <property type="match status" value="1"/>
</dbReference>
<feature type="transmembrane region" description="Helical" evidence="8">
    <location>
        <begin position="12"/>
        <end position="31"/>
    </location>
</feature>
<evidence type="ECO:0000256" key="8">
    <source>
        <dbReference type="SAM" id="Phobius"/>
    </source>
</evidence>
<dbReference type="GO" id="GO:0015254">
    <property type="term" value="F:glycerol channel activity"/>
    <property type="evidence" value="ECO:0007669"/>
    <property type="project" value="TreeGrafter"/>
</dbReference>
<dbReference type="KEGG" id="sdi:SDIMI_v3c05700"/>
<keyword evidence="4 7" id="KW-0812">Transmembrane</keyword>
<feature type="transmembrane region" description="Helical" evidence="8">
    <location>
        <begin position="51"/>
        <end position="79"/>
    </location>
</feature>
<protein>
    <submittedName>
        <fullName evidence="9">Glycerol uptake facilitator protein</fullName>
    </submittedName>
</protein>
<evidence type="ECO:0000256" key="3">
    <source>
        <dbReference type="ARBA" id="ARBA00022448"/>
    </source>
</evidence>
<evidence type="ECO:0000313" key="10">
    <source>
        <dbReference type="Proteomes" id="UP000014983"/>
    </source>
</evidence>
<dbReference type="AlphaFoldDB" id="S5LWW5"/>
<feature type="transmembrane region" description="Helical" evidence="8">
    <location>
        <begin position="91"/>
        <end position="115"/>
    </location>
</feature>
<dbReference type="HOGENOM" id="CLU_020019_9_2_14"/>
<dbReference type="STRING" id="1276221.SDIMI_v3c05700"/>
<dbReference type="OrthoDB" id="389013at2"/>
<dbReference type="PRINTS" id="PR00783">
    <property type="entry name" value="MINTRINSICP"/>
</dbReference>
<dbReference type="FunCoup" id="S5LWW5">
    <property type="interactions" value="45"/>
</dbReference>
<dbReference type="PANTHER" id="PTHR43829">
    <property type="entry name" value="AQUAPORIN OR AQUAGLYCEROPORIN RELATED"/>
    <property type="match status" value="1"/>
</dbReference>
<dbReference type="InterPro" id="IPR050363">
    <property type="entry name" value="MIP/Aquaporin"/>
</dbReference>
<reference evidence="9 10" key="1">
    <citation type="journal article" date="2013" name="Genome Biol. Evol.">
        <title>Comparison of metabolic capacities and inference of gene content evolution in mosquito-associated Spiroplasma diminutum and S. taiwanense.</title>
        <authorList>
            <person name="Lo W.S."/>
            <person name="Ku C."/>
            <person name="Chen L.L."/>
            <person name="Chang T.H."/>
            <person name="Kuo C.H."/>
        </authorList>
    </citation>
    <scope>NUCLEOTIDE SEQUENCE [LARGE SCALE GENOMIC DNA]</scope>
    <source>
        <strain evidence="9">CUAS-1</strain>
    </source>
</reference>
<dbReference type="InterPro" id="IPR000425">
    <property type="entry name" value="MIP"/>
</dbReference>
<dbReference type="InParanoid" id="S5LWW5"/>
<dbReference type="eggNOG" id="COG0580">
    <property type="taxonomic scope" value="Bacteria"/>
</dbReference>
<feature type="transmembrane region" description="Helical" evidence="8">
    <location>
        <begin position="147"/>
        <end position="165"/>
    </location>
</feature>
<evidence type="ECO:0000256" key="6">
    <source>
        <dbReference type="ARBA" id="ARBA00023136"/>
    </source>
</evidence>
<evidence type="ECO:0000256" key="5">
    <source>
        <dbReference type="ARBA" id="ARBA00022989"/>
    </source>
</evidence>
<dbReference type="SUPFAM" id="SSF81338">
    <property type="entry name" value="Aquaporin-like"/>
    <property type="match status" value="1"/>
</dbReference>
<name>S5LWW5_9MOLU</name>
<keyword evidence="10" id="KW-1185">Reference proteome</keyword>
<feature type="transmembrane region" description="Helical" evidence="8">
    <location>
        <begin position="227"/>
        <end position="249"/>
    </location>
</feature>
<evidence type="ECO:0000256" key="2">
    <source>
        <dbReference type="ARBA" id="ARBA00006175"/>
    </source>
</evidence>
<comment type="subcellular location">
    <subcellularLocation>
        <location evidence="1">Membrane</location>
        <topology evidence="1">Multi-pass membrane protein</topology>
    </subcellularLocation>
</comment>
<gene>
    <name evidence="9" type="primary">glpF</name>
    <name evidence="9" type="ORF">SDIMI_v3c05700</name>
</gene>
<dbReference type="GO" id="GO:0005886">
    <property type="term" value="C:plasma membrane"/>
    <property type="evidence" value="ECO:0007669"/>
    <property type="project" value="TreeGrafter"/>
</dbReference>
<keyword evidence="6 8" id="KW-0472">Membrane</keyword>
<dbReference type="Proteomes" id="UP000014983">
    <property type="component" value="Chromosome"/>
</dbReference>
<organism evidence="9 10">
    <name type="scientific">Spiroplasma diminutum CUAS-1</name>
    <dbReference type="NCBI Taxonomy" id="1276221"/>
    <lineage>
        <taxon>Bacteria</taxon>
        <taxon>Bacillati</taxon>
        <taxon>Mycoplasmatota</taxon>
        <taxon>Mollicutes</taxon>
        <taxon>Entomoplasmatales</taxon>
        <taxon>Spiroplasmataceae</taxon>
        <taxon>Spiroplasma</taxon>
    </lineage>
</organism>
<comment type="similarity">
    <text evidence="2 7">Belongs to the MIP/aquaporin (TC 1.A.8) family.</text>
</comment>
<dbReference type="PATRIC" id="fig|1276221.3.peg.569"/>
<dbReference type="InterPro" id="IPR023271">
    <property type="entry name" value="Aquaporin-like"/>
</dbReference>
<accession>S5LWW5</accession>
<dbReference type="EMBL" id="CP005076">
    <property type="protein sequence ID" value="AGR42274.1"/>
    <property type="molecule type" value="Genomic_DNA"/>
</dbReference>
<evidence type="ECO:0000256" key="7">
    <source>
        <dbReference type="RuleBase" id="RU000477"/>
    </source>
</evidence>
<keyword evidence="5 8" id="KW-1133">Transmembrane helix</keyword>
<evidence type="ECO:0000313" key="9">
    <source>
        <dbReference type="EMBL" id="AGR42274.1"/>
    </source>
</evidence>
<sequence length="250" mass="27895">MNIYLTIFISELIGSLIISMIGNGVMANCFLKGTSSESKNSTLQISIGWGLGITLGIVVALMLGGTAHLNFIITLFYLLTNWSSIGPYALFPVYILSQILGFVIGQFLIILLYFVNIKETLKNDLQINYLLCFCTAPNKINKKFNNLYSEFISGIFFLFVFTFIVNNYNGIIDPKTSYIITFMCIVAISVSLGGNTGPSISPTRDLSLRFIHWLLPFKNKGSSNWKYSWIPLTGSTLSSIVISIIWLIIF</sequence>
<evidence type="ECO:0000256" key="4">
    <source>
        <dbReference type="ARBA" id="ARBA00022692"/>
    </source>
</evidence>